<dbReference type="SUPFAM" id="SSF51126">
    <property type="entry name" value="Pectin lyase-like"/>
    <property type="match status" value="1"/>
</dbReference>
<dbReference type="InterPro" id="IPR011050">
    <property type="entry name" value="Pectin_lyase_fold/virulence"/>
</dbReference>
<dbReference type="AlphaFoldDB" id="A0A0F4L0T0"/>
<accession>A0A0F4L0T0</accession>
<proteinExistence type="predicted"/>
<dbReference type="OrthoDB" id="9803285at2"/>
<evidence type="ECO:0000313" key="1">
    <source>
        <dbReference type="EMBL" id="KJY51191.1"/>
    </source>
</evidence>
<keyword evidence="2" id="KW-1185">Reference proteome</keyword>
<evidence type="ECO:0000313" key="2">
    <source>
        <dbReference type="Proteomes" id="UP000033695"/>
    </source>
</evidence>
<dbReference type="Pfam" id="PF12541">
    <property type="entry name" value="DUF3737"/>
    <property type="match status" value="1"/>
</dbReference>
<dbReference type="PATRIC" id="fig|1218508.4.peg.244"/>
<dbReference type="STRING" id="1218508.JG29_02370"/>
<comment type="caution">
    <text evidence="1">The sequence shown here is derived from an EMBL/GenBank/DDBJ whole genome shotgun (WGS) entry which is preliminary data.</text>
</comment>
<organism evidence="1 2">
    <name type="scientific">Bombilactobacillus mellis</name>
    <dbReference type="NCBI Taxonomy" id="1218508"/>
    <lineage>
        <taxon>Bacteria</taxon>
        <taxon>Bacillati</taxon>
        <taxon>Bacillota</taxon>
        <taxon>Bacilli</taxon>
        <taxon>Lactobacillales</taxon>
        <taxon>Lactobacillaceae</taxon>
        <taxon>Bombilactobacillus</taxon>
    </lineage>
</organism>
<reference evidence="1 2" key="1">
    <citation type="submission" date="2014-12" db="EMBL/GenBank/DDBJ databases">
        <title>Comparative genomics of the lactic acid bacteria isolated from the honey bee gut.</title>
        <authorList>
            <person name="Ellegaard K.M."/>
            <person name="Tamarit D."/>
            <person name="Javelind E."/>
            <person name="Olofsson T."/>
            <person name="Andersson S.G."/>
            <person name="Vasquez A."/>
        </authorList>
    </citation>
    <scope>NUCLEOTIDE SEQUENCE [LARGE SCALE GENOMIC DNA]</scope>
    <source>
        <strain evidence="1 2">Hon2</strain>
    </source>
</reference>
<dbReference type="Proteomes" id="UP000033695">
    <property type="component" value="Unassembled WGS sequence"/>
</dbReference>
<dbReference type="HOGENOM" id="CLU_065086_0_0_9"/>
<name>A0A0F4L0T0_9LACO</name>
<protein>
    <recommendedName>
        <fullName evidence="3">Hydrogenase</fullName>
    </recommendedName>
</protein>
<dbReference type="InterPro" id="IPR012334">
    <property type="entry name" value="Pectin_lyas_fold"/>
</dbReference>
<dbReference type="RefSeq" id="WP_045922138.1">
    <property type="nucleotide sequence ID" value="NZ_JBHTHW010000004.1"/>
</dbReference>
<dbReference type="Gene3D" id="2.160.20.10">
    <property type="entry name" value="Single-stranded right-handed beta-helix, Pectin lyase-like"/>
    <property type="match status" value="1"/>
</dbReference>
<dbReference type="EMBL" id="JXBZ01000002">
    <property type="protein sequence ID" value="KJY51191.1"/>
    <property type="molecule type" value="Genomic_DNA"/>
</dbReference>
<gene>
    <name evidence="1" type="ORF">JG29_02370</name>
</gene>
<dbReference type="InterPro" id="IPR022208">
    <property type="entry name" value="DUF3737"/>
</dbReference>
<evidence type="ECO:0008006" key="3">
    <source>
        <dbReference type="Google" id="ProtNLM"/>
    </source>
</evidence>
<sequence>MTEYQEKFYTGERSLFASQGATIKNVTFGEGESPLKESRHLHISDTIFQWKYPLWYCEDIEIKNSILETMARSGIWYTKNLRMTHCTLQAPKLFRRCQQVSLQQVYFADAAETLWTCQQVQLQDVQAHGDYFGMNSQDVQMDHVQIVGNYAFDGGQNITAQHCTFVSKDAFWNCRNVTLTDCTLNGEYLGWNTENLILINCTIESNQGLCYIKHLTLKNCRLLQTDLAFEYCSDIQAEINSDIISVKNPISGVIQAHHIGEIIQDDPQLDPQQTKIITEVEK</sequence>